<protein>
    <submittedName>
        <fullName evidence="1">Uncharacterized protein</fullName>
    </submittedName>
</protein>
<accession>A0A0K2TYY2</accession>
<organism evidence="1">
    <name type="scientific">Lepeophtheirus salmonis</name>
    <name type="common">Salmon louse</name>
    <name type="synonym">Caligus salmonis</name>
    <dbReference type="NCBI Taxonomy" id="72036"/>
    <lineage>
        <taxon>Eukaryota</taxon>
        <taxon>Metazoa</taxon>
        <taxon>Ecdysozoa</taxon>
        <taxon>Arthropoda</taxon>
        <taxon>Crustacea</taxon>
        <taxon>Multicrustacea</taxon>
        <taxon>Hexanauplia</taxon>
        <taxon>Copepoda</taxon>
        <taxon>Siphonostomatoida</taxon>
        <taxon>Caligidae</taxon>
        <taxon>Lepeophtheirus</taxon>
    </lineage>
</organism>
<reference evidence="1" key="1">
    <citation type="submission" date="2014-05" db="EMBL/GenBank/DDBJ databases">
        <authorList>
            <person name="Chronopoulou M."/>
        </authorList>
    </citation>
    <scope>NUCLEOTIDE SEQUENCE</scope>
    <source>
        <tissue evidence="1">Whole organism</tissue>
    </source>
</reference>
<feature type="non-terminal residue" evidence="1">
    <location>
        <position position="1"/>
    </location>
</feature>
<dbReference type="EMBL" id="HACA01013516">
    <property type="protein sequence ID" value="CDW30877.1"/>
    <property type="molecule type" value="Transcribed_RNA"/>
</dbReference>
<dbReference type="AlphaFoldDB" id="A0A0K2TYY2"/>
<sequence>SKRIQIGVLERSEVVGPKLHVLFHPGLYTIGCVGACSILLEDVGPLDQLISDIEDLRKYLGLQDLQVDGQDVLCLPPGWGL</sequence>
<proteinExistence type="predicted"/>
<evidence type="ECO:0000313" key="1">
    <source>
        <dbReference type="EMBL" id="CDW30877.1"/>
    </source>
</evidence>
<name>A0A0K2TYY2_LEPSM</name>